<protein>
    <submittedName>
        <fullName evidence="2">Uncharacterized protein</fullName>
    </submittedName>
</protein>
<feature type="compositionally biased region" description="Basic and acidic residues" evidence="1">
    <location>
        <begin position="122"/>
        <end position="152"/>
    </location>
</feature>
<feature type="compositionally biased region" description="Polar residues" evidence="1">
    <location>
        <begin position="106"/>
        <end position="121"/>
    </location>
</feature>
<comment type="caution">
    <text evidence="2">The sequence shown here is derived from an EMBL/GenBank/DDBJ whole genome shotgun (WGS) entry which is preliminary data.</text>
</comment>
<evidence type="ECO:0000313" key="2">
    <source>
        <dbReference type="EMBL" id="KAK9046691.1"/>
    </source>
</evidence>
<name>A0ABR2UAF0_9ROSI</name>
<reference evidence="2 3" key="1">
    <citation type="journal article" date="2024" name="G3 (Bethesda)">
        <title>Genome assembly of Hibiscus sabdariffa L. provides insights into metabolisms of medicinal natural products.</title>
        <authorList>
            <person name="Kim T."/>
        </authorList>
    </citation>
    <scope>NUCLEOTIDE SEQUENCE [LARGE SCALE GENOMIC DNA]</scope>
    <source>
        <strain evidence="2">TK-2024</strain>
        <tissue evidence="2">Old leaves</tissue>
    </source>
</reference>
<gene>
    <name evidence="2" type="ORF">V6N11_052572</name>
</gene>
<evidence type="ECO:0000256" key="1">
    <source>
        <dbReference type="SAM" id="MobiDB-lite"/>
    </source>
</evidence>
<feature type="compositionally biased region" description="Basic residues" evidence="1">
    <location>
        <begin position="83"/>
        <end position="98"/>
    </location>
</feature>
<organism evidence="2 3">
    <name type="scientific">Hibiscus sabdariffa</name>
    <name type="common">roselle</name>
    <dbReference type="NCBI Taxonomy" id="183260"/>
    <lineage>
        <taxon>Eukaryota</taxon>
        <taxon>Viridiplantae</taxon>
        <taxon>Streptophyta</taxon>
        <taxon>Embryophyta</taxon>
        <taxon>Tracheophyta</taxon>
        <taxon>Spermatophyta</taxon>
        <taxon>Magnoliopsida</taxon>
        <taxon>eudicotyledons</taxon>
        <taxon>Gunneridae</taxon>
        <taxon>Pentapetalae</taxon>
        <taxon>rosids</taxon>
        <taxon>malvids</taxon>
        <taxon>Malvales</taxon>
        <taxon>Malvaceae</taxon>
        <taxon>Malvoideae</taxon>
        <taxon>Hibiscus</taxon>
    </lineage>
</organism>
<keyword evidence="3" id="KW-1185">Reference proteome</keyword>
<dbReference type="EMBL" id="JBBPBN010000001">
    <property type="protein sequence ID" value="KAK9046691.1"/>
    <property type="molecule type" value="Genomic_DNA"/>
</dbReference>
<dbReference type="Proteomes" id="UP001396334">
    <property type="component" value="Unassembled WGS sequence"/>
</dbReference>
<feature type="region of interest" description="Disordered" evidence="1">
    <location>
        <begin position="83"/>
        <end position="152"/>
    </location>
</feature>
<sequence length="152" mass="17395">MSKLKSLTRLGSVKVVLSRIGQTHKWVHRLDSLSLVHRLASPLGWPPVDLSLYLFPGLHTRASPTGPTLIALNCNKGLGFLNPRRRRQRQNTRARGWGKPRERQCNRWQRQLSNQKSNNEQGKTKHDKDLPTTTTEEKDSKVTMKLGNLKEI</sequence>
<evidence type="ECO:0000313" key="3">
    <source>
        <dbReference type="Proteomes" id="UP001396334"/>
    </source>
</evidence>
<accession>A0ABR2UAF0</accession>
<proteinExistence type="predicted"/>